<dbReference type="RefSeq" id="WP_377283385.1">
    <property type="nucleotide sequence ID" value="NZ_JBHRSI010000009.1"/>
</dbReference>
<dbReference type="Proteomes" id="UP001597237">
    <property type="component" value="Unassembled WGS sequence"/>
</dbReference>
<gene>
    <name evidence="1" type="ORF">ACFSC0_20605</name>
</gene>
<protein>
    <submittedName>
        <fullName evidence="1">Uncharacterized protein</fullName>
    </submittedName>
</protein>
<accession>A0ABW4N6Z8</accession>
<dbReference type="EMBL" id="JBHUEY010000012">
    <property type="protein sequence ID" value="MFD1785806.1"/>
    <property type="molecule type" value="Genomic_DNA"/>
</dbReference>
<keyword evidence="2" id="KW-1185">Reference proteome</keyword>
<evidence type="ECO:0000313" key="1">
    <source>
        <dbReference type="EMBL" id="MFD1785806.1"/>
    </source>
</evidence>
<reference evidence="2" key="1">
    <citation type="journal article" date="2019" name="Int. J. Syst. Evol. Microbiol.">
        <title>The Global Catalogue of Microorganisms (GCM) 10K type strain sequencing project: providing services to taxonomists for standard genome sequencing and annotation.</title>
        <authorList>
            <consortium name="The Broad Institute Genomics Platform"/>
            <consortium name="The Broad Institute Genome Sequencing Center for Infectious Disease"/>
            <person name="Wu L."/>
            <person name="Ma J."/>
        </authorList>
    </citation>
    <scope>NUCLEOTIDE SEQUENCE [LARGE SCALE GENOMIC DNA]</scope>
    <source>
        <strain evidence="2">DFY28</strain>
    </source>
</reference>
<sequence>MPEFQITSDDLDTTDVQKWIDFCLTQNACDPAQAYFEACRDGGLTIRQTIYGAIDAAPDLYQPWAMWGRETFGGLVAPEVLAVLSDVVTWSDPRQAATYDIYLTDASLAEHAMLRAKWHSAHNGGTVLFPTIEHEVATGVLALIPLE</sequence>
<evidence type="ECO:0000313" key="2">
    <source>
        <dbReference type="Proteomes" id="UP001597237"/>
    </source>
</evidence>
<proteinExistence type="predicted"/>
<organism evidence="1 2">
    <name type="scientific">Phenylobacterium terrae</name>
    <dbReference type="NCBI Taxonomy" id="2665495"/>
    <lineage>
        <taxon>Bacteria</taxon>
        <taxon>Pseudomonadati</taxon>
        <taxon>Pseudomonadota</taxon>
        <taxon>Alphaproteobacteria</taxon>
        <taxon>Caulobacterales</taxon>
        <taxon>Caulobacteraceae</taxon>
        <taxon>Phenylobacterium</taxon>
    </lineage>
</organism>
<name>A0ABW4N6Z8_9CAUL</name>
<comment type="caution">
    <text evidence="1">The sequence shown here is derived from an EMBL/GenBank/DDBJ whole genome shotgun (WGS) entry which is preliminary data.</text>
</comment>